<accession>A0A9Q0MD85</accession>
<name>A0A9Q0MD85_BLOTA</name>
<gene>
    <name evidence="1" type="ORF">RDWZM_002119</name>
</gene>
<dbReference type="AlphaFoldDB" id="A0A9Q0MD85"/>
<evidence type="ECO:0000313" key="1">
    <source>
        <dbReference type="EMBL" id="KAJ6223574.1"/>
    </source>
</evidence>
<dbReference type="EMBL" id="JAPWDV010000001">
    <property type="protein sequence ID" value="KAJ6223574.1"/>
    <property type="molecule type" value="Genomic_DNA"/>
</dbReference>
<sequence>MPIENRLKRDDIFVIAIAKRSNMKNLNVTVNDILRPIVDELHELEFVETQIMMFLKNKSSKTVSIRAVLASLVGDNLGIYELLGYVQTFGLGFTCRFCGTDYSTIQTETNFDLFQGNTLELEYSNILSSSKVCCSNR</sequence>
<comment type="caution">
    <text evidence="1">The sequence shown here is derived from an EMBL/GenBank/DDBJ whole genome shotgun (WGS) entry which is preliminary data.</text>
</comment>
<keyword evidence="2" id="KW-1185">Reference proteome</keyword>
<protein>
    <submittedName>
        <fullName evidence="1">Uncharacterized protein</fullName>
    </submittedName>
</protein>
<proteinExistence type="predicted"/>
<dbReference type="Proteomes" id="UP001142055">
    <property type="component" value="Chromosome 1"/>
</dbReference>
<evidence type="ECO:0000313" key="2">
    <source>
        <dbReference type="Proteomes" id="UP001142055"/>
    </source>
</evidence>
<reference evidence="1" key="1">
    <citation type="submission" date="2022-12" db="EMBL/GenBank/DDBJ databases">
        <title>Genome assemblies of Blomia tropicalis.</title>
        <authorList>
            <person name="Cui Y."/>
        </authorList>
    </citation>
    <scope>NUCLEOTIDE SEQUENCE</scope>
    <source>
        <tissue evidence="1">Adult mites</tissue>
    </source>
</reference>
<organism evidence="1 2">
    <name type="scientific">Blomia tropicalis</name>
    <name type="common">Mite</name>
    <dbReference type="NCBI Taxonomy" id="40697"/>
    <lineage>
        <taxon>Eukaryota</taxon>
        <taxon>Metazoa</taxon>
        <taxon>Ecdysozoa</taxon>
        <taxon>Arthropoda</taxon>
        <taxon>Chelicerata</taxon>
        <taxon>Arachnida</taxon>
        <taxon>Acari</taxon>
        <taxon>Acariformes</taxon>
        <taxon>Sarcoptiformes</taxon>
        <taxon>Astigmata</taxon>
        <taxon>Glycyphagoidea</taxon>
        <taxon>Echimyopodidae</taxon>
        <taxon>Blomia</taxon>
    </lineage>
</organism>